<dbReference type="RefSeq" id="WP_213656659.1">
    <property type="nucleotide sequence ID" value="NZ_BOSL01000026.1"/>
</dbReference>
<keyword evidence="1" id="KW-1133">Transmembrane helix</keyword>
<evidence type="ECO:0000256" key="1">
    <source>
        <dbReference type="SAM" id="Phobius"/>
    </source>
</evidence>
<evidence type="ECO:0000313" key="3">
    <source>
        <dbReference type="Proteomes" id="UP000679992"/>
    </source>
</evidence>
<protein>
    <submittedName>
        <fullName evidence="2">Uncharacterized protein</fullName>
    </submittedName>
</protein>
<gene>
    <name evidence="2" type="ORF">J42TS3_49430</name>
</gene>
<accession>A0ABQ4MIU3</accession>
<keyword evidence="1" id="KW-0812">Transmembrane</keyword>
<keyword evidence="3" id="KW-1185">Reference proteome</keyword>
<keyword evidence="1" id="KW-0472">Membrane</keyword>
<reference evidence="2 3" key="1">
    <citation type="submission" date="2021-03" db="EMBL/GenBank/DDBJ databases">
        <title>Antimicrobial resistance genes in bacteria isolated from Japanese honey, and their potential for conferring macrolide and lincosamide resistance in the American foulbrood pathogen Paenibacillus larvae.</title>
        <authorList>
            <person name="Okamoto M."/>
            <person name="Kumagai M."/>
            <person name="Kanamori H."/>
            <person name="Takamatsu D."/>
        </authorList>
    </citation>
    <scope>NUCLEOTIDE SEQUENCE [LARGE SCALE GENOMIC DNA]</scope>
    <source>
        <strain evidence="2 3">J42TS3</strain>
    </source>
</reference>
<sequence length="118" mass="13994">MPSTYDTAQMTVFKMQWEIIADKLKQGVNGIEWLVLNTTTKKSRTETLADWIEQLAAYGHTNLDTVMKDALTMDSEKFYSVYGFNWWMSVSYTLTYLVLLRQRDYDRYFDFLNSIQRS</sequence>
<evidence type="ECO:0000313" key="2">
    <source>
        <dbReference type="EMBL" id="GIP55908.1"/>
    </source>
</evidence>
<comment type="caution">
    <text evidence="2">The sequence shown here is derived from an EMBL/GenBank/DDBJ whole genome shotgun (WGS) entry which is preliminary data.</text>
</comment>
<organism evidence="2 3">
    <name type="scientific">Paenibacillus vini</name>
    <dbReference type="NCBI Taxonomy" id="1476024"/>
    <lineage>
        <taxon>Bacteria</taxon>
        <taxon>Bacillati</taxon>
        <taxon>Bacillota</taxon>
        <taxon>Bacilli</taxon>
        <taxon>Bacillales</taxon>
        <taxon>Paenibacillaceae</taxon>
        <taxon>Paenibacillus</taxon>
    </lineage>
</organism>
<feature type="transmembrane region" description="Helical" evidence="1">
    <location>
        <begin position="79"/>
        <end position="99"/>
    </location>
</feature>
<name>A0ABQ4MIU3_9BACL</name>
<proteinExistence type="predicted"/>
<dbReference type="Proteomes" id="UP000679992">
    <property type="component" value="Unassembled WGS sequence"/>
</dbReference>
<dbReference type="EMBL" id="BOSL01000026">
    <property type="protein sequence ID" value="GIP55908.1"/>
    <property type="molecule type" value="Genomic_DNA"/>
</dbReference>